<keyword evidence="8" id="KW-1185">Reference proteome</keyword>
<organism evidence="7 8">
    <name type="scientific">Talaromyces atroroseus</name>
    <dbReference type="NCBI Taxonomy" id="1441469"/>
    <lineage>
        <taxon>Eukaryota</taxon>
        <taxon>Fungi</taxon>
        <taxon>Dikarya</taxon>
        <taxon>Ascomycota</taxon>
        <taxon>Pezizomycotina</taxon>
        <taxon>Eurotiomycetes</taxon>
        <taxon>Eurotiomycetidae</taxon>
        <taxon>Eurotiales</taxon>
        <taxon>Trichocomaceae</taxon>
        <taxon>Talaromyces</taxon>
        <taxon>Talaromyces sect. Trachyspermi</taxon>
    </lineage>
</organism>
<dbReference type="Pfam" id="PF13450">
    <property type="entry name" value="NAD_binding_8"/>
    <property type="match status" value="1"/>
</dbReference>
<evidence type="ECO:0000256" key="2">
    <source>
        <dbReference type="ARBA" id="ARBA00022630"/>
    </source>
</evidence>
<dbReference type="AlphaFoldDB" id="A0A225AS18"/>
<dbReference type="GO" id="GO:0071949">
    <property type="term" value="F:FAD binding"/>
    <property type="evidence" value="ECO:0007669"/>
    <property type="project" value="InterPro"/>
</dbReference>
<accession>A0A225AS18</accession>
<comment type="cofactor">
    <cofactor evidence="1">
        <name>FAD</name>
        <dbReference type="ChEBI" id="CHEBI:57692"/>
    </cofactor>
</comment>
<dbReference type="InterPro" id="IPR002938">
    <property type="entry name" value="FAD-bd"/>
</dbReference>
<keyword evidence="2" id="KW-0285">Flavoprotein</keyword>
<dbReference type="Gene3D" id="3.50.50.60">
    <property type="entry name" value="FAD/NAD(P)-binding domain"/>
    <property type="match status" value="1"/>
</dbReference>
<dbReference type="STRING" id="1441469.A0A225AS18"/>
<evidence type="ECO:0000313" key="8">
    <source>
        <dbReference type="Proteomes" id="UP000214365"/>
    </source>
</evidence>
<evidence type="ECO:0000256" key="4">
    <source>
        <dbReference type="ARBA" id="ARBA00023002"/>
    </source>
</evidence>
<evidence type="ECO:0000256" key="3">
    <source>
        <dbReference type="ARBA" id="ARBA00022827"/>
    </source>
</evidence>
<dbReference type="PANTHER" id="PTHR47178:SF2">
    <property type="entry name" value="FAD-BINDING DOMAIN-CONTAINING PROTEIN"/>
    <property type="match status" value="1"/>
</dbReference>
<protein>
    <recommendedName>
        <fullName evidence="6">FAD-binding domain-containing protein</fullName>
    </recommendedName>
</protein>
<feature type="domain" description="FAD-binding" evidence="6">
    <location>
        <begin position="120"/>
        <end position="367"/>
    </location>
</feature>
<dbReference type="GeneID" id="31007163"/>
<sequence>MTKGPMRVIIVGAGLAGLAIAHGLQKNNIDFVIVDRETVPRDRNWCITMSWALPLLEKLLPATLFNTINLCQPDPTADSVEVGKYGITIRDGSTGDIRRRMQFPSIRRVNHKKTKKHLSQGLSVQYGKRLVGITVNSKNDDDDVTAHFHDGTAETGTIVIGADGGASQVRRWLLGDVGSQEVLPCKFMNFSFSLPSELALWLEKDLSPTVEVGAHPKNMYMGLSLLDKPDSAKPETWLFYILASWAISSSTDSPNSSDQLAELRSRMDDWVDPFKIIVETIPDDTVIKHDELRIWHTKPWNNHRGRVTLAGDAAHSMTFHRGQGGNLAIKDAYELVNQLTSVHKGEEERGVAIDRYDKGALLRGEEVEISRQCTMAFFDYKNIEKSPVFNMGLSPAMKF</sequence>
<dbReference type="RefSeq" id="XP_020117356.1">
    <property type="nucleotide sequence ID" value="XM_020262693.1"/>
</dbReference>
<dbReference type="GO" id="GO:0004497">
    <property type="term" value="F:monooxygenase activity"/>
    <property type="evidence" value="ECO:0007669"/>
    <property type="project" value="UniProtKB-KW"/>
</dbReference>
<keyword evidence="4" id="KW-0560">Oxidoreductase</keyword>
<evidence type="ECO:0000259" key="6">
    <source>
        <dbReference type="Pfam" id="PF01494"/>
    </source>
</evidence>
<dbReference type="PRINTS" id="PR00420">
    <property type="entry name" value="RNGMNOXGNASE"/>
</dbReference>
<dbReference type="SUPFAM" id="SSF51905">
    <property type="entry name" value="FAD/NAD(P)-binding domain"/>
    <property type="match status" value="1"/>
</dbReference>
<comment type="caution">
    <text evidence="7">The sequence shown here is derived from an EMBL/GenBank/DDBJ whole genome shotgun (WGS) entry which is preliminary data.</text>
</comment>
<dbReference type="OrthoDB" id="47494at2759"/>
<dbReference type="Pfam" id="PF01494">
    <property type="entry name" value="FAD_binding_3"/>
    <property type="match status" value="1"/>
</dbReference>
<evidence type="ECO:0000256" key="5">
    <source>
        <dbReference type="ARBA" id="ARBA00023033"/>
    </source>
</evidence>
<dbReference type="Proteomes" id="UP000214365">
    <property type="component" value="Unassembled WGS sequence"/>
</dbReference>
<dbReference type="InterPro" id="IPR036188">
    <property type="entry name" value="FAD/NAD-bd_sf"/>
</dbReference>
<reference evidence="7 8" key="1">
    <citation type="submission" date="2015-06" db="EMBL/GenBank/DDBJ databases">
        <title>Talaromyces atroroseus IBT 11181 draft genome.</title>
        <authorList>
            <person name="Rasmussen K.B."/>
            <person name="Rasmussen S."/>
            <person name="Petersen B."/>
            <person name="Sicheritz-Ponten T."/>
            <person name="Mortensen U.H."/>
            <person name="Thrane U."/>
        </authorList>
    </citation>
    <scope>NUCLEOTIDE SEQUENCE [LARGE SCALE GENOMIC DNA]</scope>
    <source>
        <strain evidence="7 8">IBT 11181</strain>
    </source>
</reference>
<evidence type="ECO:0000313" key="7">
    <source>
        <dbReference type="EMBL" id="OKL57235.1"/>
    </source>
</evidence>
<dbReference type="EMBL" id="LFMY01000012">
    <property type="protein sequence ID" value="OKL57235.1"/>
    <property type="molecule type" value="Genomic_DNA"/>
</dbReference>
<keyword evidence="5" id="KW-0503">Monooxygenase</keyword>
<dbReference type="PANTHER" id="PTHR47178">
    <property type="entry name" value="MONOOXYGENASE, FAD-BINDING"/>
    <property type="match status" value="1"/>
</dbReference>
<name>A0A225AS18_TALAT</name>
<evidence type="ECO:0000256" key="1">
    <source>
        <dbReference type="ARBA" id="ARBA00001974"/>
    </source>
</evidence>
<gene>
    <name evidence="7" type="ORF">UA08_07407</name>
</gene>
<keyword evidence="3" id="KW-0274">FAD</keyword>
<proteinExistence type="predicted"/>